<comment type="caution">
    <text evidence="2">The sequence shown here is derived from an EMBL/GenBank/DDBJ whole genome shotgun (WGS) entry which is preliminary data.</text>
</comment>
<dbReference type="EMBL" id="JAIPUX010000439">
    <property type="protein sequence ID" value="KAH0630600.1"/>
    <property type="molecule type" value="Genomic_DNA"/>
</dbReference>
<feature type="region of interest" description="Disordered" evidence="1">
    <location>
        <begin position="1"/>
        <end position="46"/>
    </location>
</feature>
<organism evidence="2 3">
    <name type="scientific">Phrynosoma platyrhinos</name>
    <name type="common">Desert horned lizard</name>
    <dbReference type="NCBI Taxonomy" id="52577"/>
    <lineage>
        <taxon>Eukaryota</taxon>
        <taxon>Metazoa</taxon>
        <taxon>Chordata</taxon>
        <taxon>Craniata</taxon>
        <taxon>Vertebrata</taxon>
        <taxon>Euteleostomi</taxon>
        <taxon>Lepidosauria</taxon>
        <taxon>Squamata</taxon>
        <taxon>Bifurcata</taxon>
        <taxon>Unidentata</taxon>
        <taxon>Episquamata</taxon>
        <taxon>Toxicofera</taxon>
        <taxon>Iguania</taxon>
        <taxon>Phrynosomatidae</taxon>
        <taxon>Phrynosomatinae</taxon>
        <taxon>Phrynosoma</taxon>
    </lineage>
</organism>
<proteinExistence type="predicted"/>
<evidence type="ECO:0000313" key="3">
    <source>
        <dbReference type="Proteomes" id="UP000826234"/>
    </source>
</evidence>
<reference evidence="2 3" key="1">
    <citation type="journal article" date="2022" name="Gigascience">
        <title>A chromosome-level genome assembly and annotation of the desert horned lizard, Phrynosoma platyrhinos, provides insight into chromosomal rearrangements among reptiles.</title>
        <authorList>
            <person name="Koochekian N."/>
            <person name="Ascanio A."/>
            <person name="Farleigh K."/>
            <person name="Card D.C."/>
            <person name="Schield D.R."/>
            <person name="Castoe T.A."/>
            <person name="Jezkova T."/>
        </authorList>
    </citation>
    <scope>NUCLEOTIDE SEQUENCE [LARGE SCALE GENOMIC DNA]</scope>
    <source>
        <strain evidence="2">NK-2021</strain>
    </source>
</reference>
<keyword evidence="3" id="KW-1185">Reference proteome</keyword>
<gene>
    <name evidence="2" type="ORF">JD844_013818</name>
</gene>
<accession>A0ABQ7TLA8</accession>
<evidence type="ECO:0000313" key="2">
    <source>
        <dbReference type="EMBL" id="KAH0630600.1"/>
    </source>
</evidence>
<dbReference type="Proteomes" id="UP000826234">
    <property type="component" value="Unassembled WGS sequence"/>
</dbReference>
<feature type="compositionally biased region" description="Basic and acidic residues" evidence="1">
    <location>
        <begin position="12"/>
        <end position="43"/>
    </location>
</feature>
<feature type="non-terminal residue" evidence="2">
    <location>
        <position position="61"/>
    </location>
</feature>
<name>A0ABQ7TLA8_PHRPL</name>
<evidence type="ECO:0000256" key="1">
    <source>
        <dbReference type="SAM" id="MobiDB-lite"/>
    </source>
</evidence>
<protein>
    <submittedName>
        <fullName evidence="2">Uncharacterized protein</fullName>
    </submittedName>
</protein>
<sequence>MGLKDLIMKGTAETEKDPSENKWNMPKRDRVSTSLEDGTKEWTKSSNNDILGAASVRLDQV</sequence>